<dbReference type="AlphaFoldDB" id="A0A6C0D3L1"/>
<protein>
    <submittedName>
        <fullName evidence="1">Uncharacterized protein</fullName>
    </submittedName>
</protein>
<proteinExistence type="predicted"/>
<reference evidence="1" key="1">
    <citation type="journal article" date="2020" name="Nature">
        <title>Giant virus diversity and host interactions through global metagenomics.</title>
        <authorList>
            <person name="Schulz F."/>
            <person name="Roux S."/>
            <person name="Paez-Espino D."/>
            <person name="Jungbluth S."/>
            <person name="Walsh D.A."/>
            <person name="Denef V.J."/>
            <person name="McMahon K.D."/>
            <person name="Konstantinidis K.T."/>
            <person name="Eloe-Fadrosh E.A."/>
            <person name="Kyrpides N.C."/>
            <person name="Woyke T."/>
        </authorList>
    </citation>
    <scope>NUCLEOTIDE SEQUENCE</scope>
    <source>
        <strain evidence="1">GVMAG-M-3300023174-107</strain>
    </source>
</reference>
<evidence type="ECO:0000313" key="1">
    <source>
        <dbReference type="EMBL" id="QHT10684.1"/>
    </source>
</evidence>
<dbReference type="EMBL" id="MN739524">
    <property type="protein sequence ID" value="QHT10684.1"/>
    <property type="molecule type" value="Genomic_DNA"/>
</dbReference>
<name>A0A6C0D3L1_9ZZZZ</name>
<organism evidence="1">
    <name type="scientific">viral metagenome</name>
    <dbReference type="NCBI Taxonomy" id="1070528"/>
    <lineage>
        <taxon>unclassified sequences</taxon>
        <taxon>metagenomes</taxon>
        <taxon>organismal metagenomes</taxon>
    </lineage>
</organism>
<accession>A0A6C0D3L1</accession>
<sequence length="174" mass="21018">MEAKDIIYKYIEFFFSKTDLHSMMTIKPLSYENWLQSISDMYSVENKSDKNTFHYNIMHTTAYKEIIKLLREIDQLTNEQSKPGENKTDAGKIEETEKKIEKNKPIIEEKFKKIKEYYTQLYYYDEIYVYAHYVFNNIRKIPNLGIQKGGGHKDRQLTLEEFKEIIREKIRMLD</sequence>